<dbReference type="Proteomes" id="UP000256650">
    <property type="component" value="Unassembled WGS sequence"/>
</dbReference>
<dbReference type="OrthoDB" id="5316407at2"/>
<sequence length="454" mass="50115">MSYSYSKQFGVQSYVAGVNYSDWMKEALNPENKSGENKRLSITSSQEDYFKKQRLIQEAIAQLQRQGSVDAKIAKEVDVESLKKSLKDAENGESNALSIGEGSESSEARKQSQLSAKTQNAALKSAVNVLDKQQNAIPNVLQQATSNDAEEAKKSKQIIEQSIENESLTKKMADRTSGGLFDKHIFTTSSVPPSNLSEQDKVAYNPLEIQAESAVQDSTTSGTQESFAVEFTDEVSGKQVRVPLTQENAQKLTEQFGSLESASDYVKGFYYDAAYKMGYLSSDTDGDGKISLEEGVNLKTLVSLMNGNYSSVSEQFGGNVEMQKKFLEQVGFIDNLSDFINHSIAQDSNFDGGLSLNEILNNTNEAVFLKTAQSANTSSVEVLLIQSFKMEFNRESLNDTLLNLGASAEDSAKILDSRKLKDMLDENFLESLDEESRENWLKSEVLLKNMLESV</sequence>
<dbReference type="GeneID" id="82535631"/>
<organism evidence="2 3">
    <name type="scientific">Helicobacter ganmani</name>
    <dbReference type="NCBI Taxonomy" id="60246"/>
    <lineage>
        <taxon>Bacteria</taxon>
        <taxon>Pseudomonadati</taxon>
        <taxon>Campylobacterota</taxon>
        <taxon>Epsilonproteobacteria</taxon>
        <taxon>Campylobacterales</taxon>
        <taxon>Helicobacteraceae</taxon>
        <taxon>Helicobacter</taxon>
    </lineage>
</organism>
<reference evidence="2 3" key="1">
    <citation type="submission" date="2018-04" db="EMBL/GenBank/DDBJ databases">
        <title>Novel Campyloabacter and Helicobacter Species and Strains.</title>
        <authorList>
            <person name="Mannion A.J."/>
            <person name="Shen Z."/>
            <person name="Fox J.G."/>
        </authorList>
    </citation>
    <scope>NUCLEOTIDE SEQUENCE [LARGE SCALE GENOMIC DNA]</scope>
    <source>
        <strain evidence="2 3">MIT 99-5101</strain>
    </source>
</reference>
<dbReference type="AlphaFoldDB" id="A0A3D8IDG1"/>
<comment type="caution">
    <text evidence="2">The sequence shown here is derived from an EMBL/GenBank/DDBJ whole genome shotgun (WGS) entry which is preliminary data.</text>
</comment>
<protein>
    <submittedName>
        <fullName evidence="2">Uncharacterized protein</fullName>
    </submittedName>
</protein>
<dbReference type="EMBL" id="NXLS01000004">
    <property type="protein sequence ID" value="RDU62976.1"/>
    <property type="molecule type" value="Genomic_DNA"/>
</dbReference>
<accession>A0A3D8IDG1</accession>
<dbReference type="RefSeq" id="WP_115551510.1">
    <property type="nucleotide sequence ID" value="NZ_CAONBV010000050.1"/>
</dbReference>
<gene>
    <name evidence="2" type="ORF">CQA43_04940</name>
</gene>
<evidence type="ECO:0000313" key="2">
    <source>
        <dbReference type="EMBL" id="RDU62976.1"/>
    </source>
</evidence>
<proteinExistence type="predicted"/>
<name>A0A3D8IDG1_9HELI</name>
<keyword evidence="3" id="KW-1185">Reference proteome</keyword>
<evidence type="ECO:0000313" key="3">
    <source>
        <dbReference type="Proteomes" id="UP000256650"/>
    </source>
</evidence>
<evidence type="ECO:0000256" key="1">
    <source>
        <dbReference type="SAM" id="MobiDB-lite"/>
    </source>
</evidence>
<feature type="region of interest" description="Disordered" evidence="1">
    <location>
        <begin position="85"/>
        <end position="117"/>
    </location>
</feature>